<sequence>MSLGLEASVCHRDVNQLMDAIFDHTAMGTRTVSNDFLGVLNQQPTPKANVDGNWGIAVLATTHFLPAGIQRLHRRTRLSLPYAAHTHTYFQTSGHHCKQPCLASSISPTSSPSSPPPYFSQSPPPSPRANPLPSPSSSPTSSTKSASPSNPDPAAKTTIMSVKASSNSKSRSPTPPATRKSYVKPTVGSTAIWGTTLIRRRQWRGRESVWGIRGSSL</sequence>
<feature type="compositionally biased region" description="Low complexity" evidence="1">
    <location>
        <begin position="161"/>
        <end position="172"/>
    </location>
</feature>
<dbReference type="EMBL" id="ML977608">
    <property type="protein sequence ID" value="KAF1997907.1"/>
    <property type="molecule type" value="Genomic_DNA"/>
</dbReference>
<dbReference type="Proteomes" id="UP000799779">
    <property type="component" value="Unassembled WGS sequence"/>
</dbReference>
<reference evidence="2" key="1">
    <citation type="journal article" date="2020" name="Stud. Mycol.">
        <title>101 Dothideomycetes genomes: a test case for predicting lifestyles and emergence of pathogens.</title>
        <authorList>
            <person name="Haridas S."/>
            <person name="Albert R."/>
            <person name="Binder M."/>
            <person name="Bloem J."/>
            <person name="Labutti K."/>
            <person name="Salamov A."/>
            <person name="Andreopoulos B."/>
            <person name="Baker S."/>
            <person name="Barry K."/>
            <person name="Bills G."/>
            <person name="Bluhm B."/>
            <person name="Cannon C."/>
            <person name="Castanera R."/>
            <person name="Culley D."/>
            <person name="Daum C."/>
            <person name="Ezra D."/>
            <person name="Gonzalez J."/>
            <person name="Henrissat B."/>
            <person name="Kuo A."/>
            <person name="Liang C."/>
            <person name="Lipzen A."/>
            <person name="Lutzoni F."/>
            <person name="Magnuson J."/>
            <person name="Mondo S."/>
            <person name="Nolan M."/>
            <person name="Ohm R."/>
            <person name="Pangilinan J."/>
            <person name="Park H.-J."/>
            <person name="Ramirez L."/>
            <person name="Alfaro M."/>
            <person name="Sun H."/>
            <person name="Tritt A."/>
            <person name="Yoshinaga Y."/>
            <person name="Zwiers L.-H."/>
            <person name="Turgeon B."/>
            <person name="Goodwin S."/>
            <person name="Spatafora J."/>
            <person name="Crous P."/>
            <person name="Grigoriev I."/>
        </authorList>
    </citation>
    <scope>NUCLEOTIDE SEQUENCE</scope>
    <source>
        <strain evidence="2">CBS 123094</strain>
    </source>
</reference>
<evidence type="ECO:0000313" key="3">
    <source>
        <dbReference type="Proteomes" id="UP000799779"/>
    </source>
</evidence>
<keyword evidence="3" id="KW-1185">Reference proteome</keyword>
<evidence type="ECO:0000256" key="1">
    <source>
        <dbReference type="SAM" id="MobiDB-lite"/>
    </source>
</evidence>
<feature type="compositionally biased region" description="Low complexity" evidence="1">
    <location>
        <begin position="137"/>
        <end position="149"/>
    </location>
</feature>
<feature type="compositionally biased region" description="Low complexity" evidence="1">
    <location>
        <begin position="103"/>
        <end position="112"/>
    </location>
</feature>
<protein>
    <submittedName>
        <fullName evidence="2">Uncharacterized protein</fullName>
    </submittedName>
</protein>
<evidence type="ECO:0000313" key="2">
    <source>
        <dbReference type="EMBL" id="KAF1997907.1"/>
    </source>
</evidence>
<feature type="region of interest" description="Disordered" evidence="1">
    <location>
        <begin position="103"/>
        <end position="183"/>
    </location>
</feature>
<dbReference type="AlphaFoldDB" id="A0A6A5W941"/>
<gene>
    <name evidence="2" type="ORF">P154DRAFT_269956</name>
</gene>
<accession>A0A6A5W941</accession>
<feature type="compositionally biased region" description="Pro residues" evidence="1">
    <location>
        <begin position="113"/>
        <end position="136"/>
    </location>
</feature>
<name>A0A6A5W941_9PLEO</name>
<proteinExistence type="predicted"/>
<organism evidence="2 3">
    <name type="scientific">Amniculicola lignicola CBS 123094</name>
    <dbReference type="NCBI Taxonomy" id="1392246"/>
    <lineage>
        <taxon>Eukaryota</taxon>
        <taxon>Fungi</taxon>
        <taxon>Dikarya</taxon>
        <taxon>Ascomycota</taxon>
        <taxon>Pezizomycotina</taxon>
        <taxon>Dothideomycetes</taxon>
        <taxon>Pleosporomycetidae</taxon>
        <taxon>Pleosporales</taxon>
        <taxon>Amniculicolaceae</taxon>
        <taxon>Amniculicola</taxon>
    </lineage>
</organism>